<dbReference type="AlphaFoldDB" id="A0A4Z1SUH4"/>
<feature type="region of interest" description="Disordered" evidence="1">
    <location>
        <begin position="506"/>
        <end position="607"/>
    </location>
</feature>
<feature type="compositionally biased region" description="Polar residues" evidence="1">
    <location>
        <begin position="214"/>
        <end position="225"/>
    </location>
</feature>
<reference evidence="2 3" key="1">
    <citation type="submission" date="2019-05" db="EMBL/GenBank/DDBJ databases">
        <title>The compact genome of Giardia muris reveals important steps in the evolution of intestinal protozoan parasites.</title>
        <authorList>
            <person name="Xu F."/>
            <person name="Jimenez-Gonzalez A."/>
            <person name="Einarsson E."/>
            <person name="Astvaldsson A."/>
            <person name="Peirasmaki D."/>
            <person name="Eckmann L."/>
            <person name="Andersson J.O."/>
            <person name="Svard S.G."/>
            <person name="Jerlstrom-Hultqvist J."/>
        </authorList>
    </citation>
    <scope>NUCLEOTIDE SEQUENCE [LARGE SCALE GENOMIC DNA]</scope>
    <source>
        <strain evidence="2 3">Roberts-Thomson</strain>
    </source>
</reference>
<sequence length="705" mass="76540">MTSVRFYLGFGTVPHPTAIGRPGHQSGLPTEIRFLMRGGPREIATGQLRLQTECYQPPPLTINVPAQGLTARPRFHVLPAAVWSEDSYERQLVGQQRLSFEPLYIPRTTLESPGVVGTEIQLLELAQKSSMHHIKPESASGIISQALFHELENALITLIQERVSPELRGESDAHPGVELSIVSTNMCMKAYTDSPYQGPSKGQEVTRSTRQDHNPNTNLPIVTRSSSEKEPGIQRHPSSRPLVEQHYSYVEDTIYDSVGANFDTSGLSTHGALQLPPKHVSQDELQIQAKPDTSISSHRNASLPQNSDAYGSELSDFIAHLIQPQRPDSTGLDLTPAGTIPIQKNLAGASRPEYDAFARIGDLYTSTSEHSEFHHKVLQKITDISVGPPPFSSRTSFSGPECTQPNYSSAKQSTDVIPEDVVTTSVMKATTTTFTSISPMQEWEQEQRQGQEAKPIEASPAPNKGIVEEKNCTLEYGESFDTMCSIEQDHTANPDLQEISLSPMASIKHSAPPEPRNDSPDKFDMPPQSISGSSSPPDVSPAQEFHSQSSLLYSDALDMTNQPGRETLPSQSEASPSPKSLPISPGVQASPHTGVGLGNEGSSPILGRDFTDMLAAMQSTTSQACSVLNKSGSMLLPAPETKETTPISIPILAQPLVTTEEDGSDKTISDAPAVNLDDNHDNSLDLMSKSVRELLNDSLFDESDE</sequence>
<dbReference type="VEuPathDB" id="GiardiaDB:GMRT_11654"/>
<dbReference type="Proteomes" id="UP000315496">
    <property type="component" value="Chromosome 1"/>
</dbReference>
<name>A0A4Z1SUH4_GIAMU</name>
<feature type="compositionally biased region" description="Basic and acidic residues" evidence="1">
    <location>
        <begin position="445"/>
        <end position="455"/>
    </location>
</feature>
<organism evidence="2 3">
    <name type="scientific">Giardia muris</name>
    <dbReference type="NCBI Taxonomy" id="5742"/>
    <lineage>
        <taxon>Eukaryota</taxon>
        <taxon>Metamonada</taxon>
        <taxon>Diplomonadida</taxon>
        <taxon>Hexamitidae</taxon>
        <taxon>Giardiinae</taxon>
        <taxon>Giardia</taxon>
    </lineage>
</organism>
<feature type="compositionally biased region" description="Low complexity" evidence="1">
    <location>
        <begin position="526"/>
        <end position="541"/>
    </location>
</feature>
<protein>
    <submittedName>
        <fullName evidence="2">Uncharacterized protein</fullName>
    </submittedName>
</protein>
<keyword evidence="3" id="KW-1185">Reference proteome</keyword>
<gene>
    <name evidence="2" type="ORF">GMRT_11654</name>
</gene>
<comment type="caution">
    <text evidence="2">The sequence shown here is derived from an EMBL/GenBank/DDBJ whole genome shotgun (WGS) entry which is preliminary data.</text>
</comment>
<feature type="region of interest" description="Disordered" evidence="1">
    <location>
        <begin position="436"/>
        <end position="466"/>
    </location>
</feature>
<feature type="region of interest" description="Disordered" evidence="1">
    <location>
        <begin position="393"/>
        <end position="415"/>
    </location>
</feature>
<accession>A0A4Z1SUH4</accession>
<feature type="compositionally biased region" description="Polar residues" evidence="1">
    <location>
        <begin position="559"/>
        <end position="578"/>
    </location>
</feature>
<evidence type="ECO:0000256" key="1">
    <source>
        <dbReference type="SAM" id="MobiDB-lite"/>
    </source>
</evidence>
<dbReference type="EMBL" id="VDLU01000001">
    <property type="protein sequence ID" value="TNJ29552.1"/>
    <property type="molecule type" value="Genomic_DNA"/>
</dbReference>
<feature type="region of interest" description="Disordered" evidence="1">
    <location>
        <begin position="192"/>
        <end position="243"/>
    </location>
</feature>
<proteinExistence type="predicted"/>
<feature type="compositionally biased region" description="Basic and acidic residues" evidence="1">
    <location>
        <begin position="515"/>
        <end position="524"/>
    </location>
</feature>
<evidence type="ECO:0000313" key="3">
    <source>
        <dbReference type="Proteomes" id="UP000315496"/>
    </source>
</evidence>
<evidence type="ECO:0000313" key="2">
    <source>
        <dbReference type="EMBL" id="TNJ29552.1"/>
    </source>
</evidence>
<feature type="region of interest" description="Disordered" evidence="1">
    <location>
        <begin position="656"/>
        <end position="683"/>
    </location>
</feature>